<comment type="similarity">
    <text evidence="1">Belongs to the glycosyltransferase 2 family.</text>
</comment>
<comment type="caution">
    <text evidence="5">The sequence shown here is derived from an EMBL/GenBank/DDBJ whole genome shotgun (WGS) entry which is preliminary data.</text>
</comment>
<keyword evidence="6" id="KW-1185">Reference proteome</keyword>
<accession>A0A916YJ92</accession>
<dbReference type="CDD" id="cd00761">
    <property type="entry name" value="Glyco_tranf_GTA_type"/>
    <property type="match status" value="1"/>
</dbReference>
<keyword evidence="2" id="KW-0328">Glycosyltransferase</keyword>
<dbReference type="Gene3D" id="3.90.550.10">
    <property type="entry name" value="Spore Coat Polysaccharide Biosynthesis Protein SpsA, Chain A"/>
    <property type="match status" value="1"/>
</dbReference>
<dbReference type="PANTHER" id="PTHR43179">
    <property type="entry name" value="RHAMNOSYLTRANSFERASE WBBL"/>
    <property type="match status" value="1"/>
</dbReference>
<keyword evidence="3 5" id="KW-0808">Transferase</keyword>
<evidence type="ECO:0000313" key="5">
    <source>
        <dbReference type="EMBL" id="GGD48155.1"/>
    </source>
</evidence>
<dbReference type="OrthoDB" id="8404680at2"/>
<name>A0A916YJ92_9SPHN</name>
<dbReference type="InterPro" id="IPR029044">
    <property type="entry name" value="Nucleotide-diphossugar_trans"/>
</dbReference>
<sequence>MRIHVAIATTGRAPVLRKVIERLHHQTRKADGIVVVGNEESDVEGVAGMPGDPLVMLAPKGACSQRNAALAELEGKTDVIVFFDDDFVAASDYLANVEHIFESEPNVVGLTGHLVDDGAKTGPIDFEDAVWRLDVLGERARLRSKPAEALYGCNMVVRYSAAKGLRFDENLPLYGWQEDIDFTTRVGRNGSLLRARVLTGIHLGSPAGRTSGLRLGYSQVANIFYLRRKGTIGRNHGWGLLFKNLAANLVKSIPPPKDIDRRGRLRGNMVAFRDLLQRRLHPRRIIEL</sequence>
<organism evidence="5 6">
    <name type="scientific">Croceicoccus pelagius</name>
    <dbReference type="NCBI Taxonomy" id="1703341"/>
    <lineage>
        <taxon>Bacteria</taxon>
        <taxon>Pseudomonadati</taxon>
        <taxon>Pseudomonadota</taxon>
        <taxon>Alphaproteobacteria</taxon>
        <taxon>Sphingomonadales</taxon>
        <taxon>Erythrobacteraceae</taxon>
        <taxon>Croceicoccus</taxon>
    </lineage>
</organism>
<gene>
    <name evidence="5" type="ORF">GCM10010989_23160</name>
</gene>
<dbReference type="PANTHER" id="PTHR43179:SF12">
    <property type="entry name" value="GALACTOFURANOSYLTRANSFERASE GLFT2"/>
    <property type="match status" value="1"/>
</dbReference>
<dbReference type="GO" id="GO:0016757">
    <property type="term" value="F:glycosyltransferase activity"/>
    <property type="evidence" value="ECO:0007669"/>
    <property type="project" value="UniProtKB-KW"/>
</dbReference>
<evidence type="ECO:0000256" key="2">
    <source>
        <dbReference type="ARBA" id="ARBA00022676"/>
    </source>
</evidence>
<dbReference type="SUPFAM" id="SSF53448">
    <property type="entry name" value="Nucleotide-diphospho-sugar transferases"/>
    <property type="match status" value="1"/>
</dbReference>
<dbReference type="AlphaFoldDB" id="A0A916YJ92"/>
<feature type="domain" description="Glycosyltransferase 2-like" evidence="4">
    <location>
        <begin position="5"/>
        <end position="161"/>
    </location>
</feature>
<dbReference type="InterPro" id="IPR001173">
    <property type="entry name" value="Glyco_trans_2-like"/>
</dbReference>
<protein>
    <submittedName>
        <fullName evidence="5">Glycosyl transferase</fullName>
    </submittedName>
</protein>
<evidence type="ECO:0000256" key="3">
    <source>
        <dbReference type="ARBA" id="ARBA00022679"/>
    </source>
</evidence>
<dbReference type="Pfam" id="PF00535">
    <property type="entry name" value="Glycos_transf_2"/>
    <property type="match status" value="1"/>
</dbReference>
<proteinExistence type="inferred from homology"/>
<reference evidence="5 6" key="1">
    <citation type="journal article" date="2014" name="Int. J. Syst. Evol. Microbiol.">
        <title>Complete genome sequence of Corynebacterium casei LMG S-19264T (=DSM 44701T), isolated from a smear-ripened cheese.</title>
        <authorList>
            <consortium name="US DOE Joint Genome Institute (JGI-PGF)"/>
            <person name="Walter F."/>
            <person name="Albersmeier A."/>
            <person name="Kalinowski J."/>
            <person name="Ruckert C."/>
        </authorList>
    </citation>
    <scope>NUCLEOTIDE SEQUENCE [LARGE SCALE GENOMIC DNA]</scope>
    <source>
        <strain evidence="5 6">CGMCC 1.15358</strain>
    </source>
</reference>
<evidence type="ECO:0000259" key="4">
    <source>
        <dbReference type="Pfam" id="PF00535"/>
    </source>
</evidence>
<evidence type="ECO:0000256" key="1">
    <source>
        <dbReference type="ARBA" id="ARBA00006739"/>
    </source>
</evidence>
<dbReference type="EMBL" id="BMIO01000007">
    <property type="protein sequence ID" value="GGD48155.1"/>
    <property type="molecule type" value="Genomic_DNA"/>
</dbReference>
<evidence type="ECO:0000313" key="6">
    <source>
        <dbReference type="Proteomes" id="UP000598997"/>
    </source>
</evidence>
<dbReference type="RefSeq" id="WP_066763804.1">
    <property type="nucleotide sequence ID" value="NZ_BMIO01000007.1"/>
</dbReference>
<dbReference type="Proteomes" id="UP000598997">
    <property type="component" value="Unassembled WGS sequence"/>
</dbReference>